<dbReference type="PANTHER" id="PTHR43243:SF22">
    <property type="entry name" value="CATIONIC AMINO ACID TRANSPORTER 5"/>
    <property type="match status" value="1"/>
</dbReference>
<dbReference type="PANTHER" id="PTHR43243">
    <property type="entry name" value="INNER MEMBRANE TRANSPORTER YGJI-RELATED"/>
    <property type="match status" value="1"/>
</dbReference>
<keyword evidence="2" id="KW-0812">Transmembrane</keyword>
<dbReference type="EMBL" id="WOCE01000002">
    <property type="protein sequence ID" value="KAE9619522.1"/>
    <property type="molecule type" value="Genomic_DNA"/>
</dbReference>
<evidence type="ECO:0000313" key="3">
    <source>
        <dbReference type="EMBL" id="KAE9619522.1"/>
    </source>
</evidence>
<evidence type="ECO:0000256" key="1">
    <source>
        <dbReference type="ARBA" id="ARBA00008572"/>
    </source>
</evidence>
<comment type="similarity">
    <text evidence="1">Belongs to the amino acid-polyamine-organocation (APC) superfamily. Cationic amino acid transporter (CAT) (TC 2.A.3.3) family.</text>
</comment>
<dbReference type="AlphaFoldDB" id="A0A6A4R1N8"/>
<protein>
    <submittedName>
        <fullName evidence="3">Uncharacterized protein</fullName>
    </submittedName>
</protein>
<dbReference type="GO" id="GO:0005886">
    <property type="term" value="C:plasma membrane"/>
    <property type="evidence" value="ECO:0007669"/>
    <property type="project" value="TreeGrafter"/>
</dbReference>
<gene>
    <name evidence="3" type="ORF">Lalb_Chr02g0154111</name>
</gene>
<keyword evidence="2" id="KW-1133">Transmembrane helix</keyword>
<name>A0A6A4R1N8_LUPAL</name>
<evidence type="ECO:0000256" key="2">
    <source>
        <dbReference type="SAM" id="Phobius"/>
    </source>
</evidence>
<dbReference type="Gene3D" id="1.20.1740.10">
    <property type="entry name" value="Amino acid/polyamine transporter I"/>
    <property type="match status" value="1"/>
</dbReference>
<sequence>MKHCLNWWDLIWFGFGALVGVGIFVPFGQQAHDNIGPAIVLSYSIVSVKLEHSYVNRLLICISKNLFSRLCCFNKNSMRIKKNFKDDYSLKHPTAVAVLAINSMVVMISTRKTSLFNWKASAITIALIICVIIASIAHVDATHLTRFLPYVIEGY</sequence>
<keyword evidence="2" id="KW-0472">Membrane</keyword>
<keyword evidence="4" id="KW-1185">Reference proteome</keyword>
<reference evidence="4" key="1">
    <citation type="journal article" date="2020" name="Nat. Commun.">
        <title>Genome sequence of the cluster root forming white lupin.</title>
        <authorList>
            <person name="Hufnagel B."/>
            <person name="Marques A."/>
            <person name="Soriano A."/>
            <person name="Marques L."/>
            <person name="Divol F."/>
            <person name="Doumas P."/>
            <person name="Sallet E."/>
            <person name="Mancinotti D."/>
            <person name="Carrere S."/>
            <person name="Marande W."/>
            <person name="Arribat S."/>
            <person name="Keller J."/>
            <person name="Huneau C."/>
            <person name="Blein T."/>
            <person name="Aime D."/>
            <person name="Laguerre M."/>
            <person name="Taylor J."/>
            <person name="Schubert V."/>
            <person name="Nelson M."/>
            <person name="Geu-Flores F."/>
            <person name="Crespi M."/>
            <person name="Gallardo-Guerrero K."/>
            <person name="Delaux P.-M."/>
            <person name="Salse J."/>
            <person name="Berges H."/>
            <person name="Guyot R."/>
            <person name="Gouzy J."/>
            <person name="Peret B."/>
        </authorList>
    </citation>
    <scope>NUCLEOTIDE SEQUENCE [LARGE SCALE GENOMIC DNA]</scope>
    <source>
        <strain evidence="4">cv. Amiga</strain>
    </source>
</reference>
<dbReference type="GO" id="GO:0015189">
    <property type="term" value="F:L-lysine transmembrane transporter activity"/>
    <property type="evidence" value="ECO:0007669"/>
    <property type="project" value="TreeGrafter"/>
</dbReference>
<accession>A0A6A4R1N8</accession>
<organism evidence="3 4">
    <name type="scientific">Lupinus albus</name>
    <name type="common">White lupine</name>
    <name type="synonym">Lupinus termis</name>
    <dbReference type="NCBI Taxonomy" id="3870"/>
    <lineage>
        <taxon>Eukaryota</taxon>
        <taxon>Viridiplantae</taxon>
        <taxon>Streptophyta</taxon>
        <taxon>Embryophyta</taxon>
        <taxon>Tracheophyta</taxon>
        <taxon>Spermatophyta</taxon>
        <taxon>Magnoliopsida</taxon>
        <taxon>eudicotyledons</taxon>
        <taxon>Gunneridae</taxon>
        <taxon>Pentapetalae</taxon>
        <taxon>rosids</taxon>
        <taxon>fabids</taxon>
        <taxon>Fabales</taxon>
        <taxon>Fabaceae</taxon>
        <taxon>Papilionoideae</taxon>
        <taxon>50 kb inversion clade</taxon>
        <taxon>genistoids sensu lato</taxon>
        <taxon>core genistoids</taxon>
        <taxon>Genisteae</taxon>
        <taxon>Lupinus</taxon>
    </lineage>
</organism>
<feature type="transmembrane region" description="Helical" evidence="2">
    <location>
        <begin position="7"/>
        <end position="27"/>
    </location>
</feature>
<proteinExistence type="inferred from homology"/>
<dbReference type="OrthoDB" id="3900342at2759"/>
<comment type="caution">
    <text evidence="3">The sequence shown here is derived from an EMBL/GenBank/DDBJ whole genome shotgun (WGS) entry which is preliminary data.</text>
</comment>
<dbReference type="GO" id="GO:0005313">
    <property type="term" value="F:L-glutamate transmembrane transporter activity"/>
    <property type="evidence" value="ECO:0007669"/>
    <property type="project" value="TreeGrafter"/>
</dbReference>
<evidence type="ECO:0000313" key="4">
    <source>
        <dbReference type="Proteomes" id="UP000447434"/>
    </source>
</evidence>
<feature type="transmembrane region" description="Helical" evidence="2">
    <location>
        <begin position="120"/>
        <end position="139"/>
    </location>
</feature>
<feature type="transmembrane region" description="Helical" evidence="2">
    <location>
        <begin position="90"/>
        <end position="108"/>
    </location>
</feature>
<dbReference type="Proteomes" id="UP000447434">
    <property type="component" value="Chromosome 2"/>
</dbReference>